<evidence type="ECO:0000259" key="6">
    <source>
        <dbReference type="PROSITE" id="PS51194"/>
    </source>
</evidence>
<evidence type="ECO:0000256" key="3">
    <source>
        <dbReference type="ARBA" id="ARBA00022806"/>
    </source>
</evidence>
<dbReference type="PANTHER" id="PTHR47961:SF6">
    <property type="entry name" value="DNA-DIRECTED DNA POLYMERASE"/>
    <property type="match status" value="1"/>
</dbReference>
<dbReference type="Pfam" id="PF00270">
    <property type="entry name" value="DEAD"/>
    <property type="match status" value="1"/>
</dbReference>
<dbReference type="Gene3D" id="3.40.50.300">
    <property type="entry name" value="P-loop containing nucleotide triphosphate hydrolases"/>
    <property type="match status" value="2"/>
</dbReference>
<keyword evidence="4" id="KW-0067">ATP-binding</keyword>
<evidence type="ECO:0008006" key="9">
    <source>
        <dbReference type="Google" id="ProtNLM"/>
    </source>
</evidence>
<evidence type="ECO:0000256" key="2">
    <source>
        <dbReference type="ARBA" id="ARBA00022801"/>
    </source>
</evidence>
<evidence type="ECO:0000313" key="7">
    <source>
        <dbReference type="EMBL" id="GAE36701.1"/>
    </source>
</evidence>
<dbReference type="InterPro" id="IPR027417">
    <property type="entry name" value="P-loop_NTPase"/>
</dbReference>
<gene>
    <name evidence="7" type="ORF">JCM9157_3914</name>
</gene>
<dbReference type="GO" id="GO:0016787">
    <property type="term" value="F:hydrolase activity"/>
    <property type="evidence" value="ECO:0007669"/>
    <property type="project" value="UniProtKB-KW"/>
</dbReference>
<sequence length="714" mass="83973">MKTNTEYYQIKQLLEHKIDLSMDECFSIFSWLTASIQKEDTEGSARDILLRLLDKADVLPIEARTILNDYIERFGYFPYLQDLDKASVRTLLRYEFYRSEHIPDIVMHQKQAEVYDSLYNKQSVILSAPTSFGKSLLIEEIVASREYNNIVIILPTLALIDETRMKLMKYAKDYKLIFSSKQSFDERNVFILTAERLIEIEQIPNIDFFIIDEFYKLDSSRSEDERLNVLNHAFYKLLKCTDKFYLLGPNIASIPSGFEERYGCKFIPSEYTTVACDEIYIKRKKNKEFDQLVELVQQLREPTMIYCKSPGSAEKYVKKFLDKGKTFLDKNTSHTDSIEWIEKNIHPEWLLIDALRHGIAFHHGSMPRHLGRYIVEEFNKGNIKYLFCTSTLIEGINTTAKNVIVYDNKKGRDLISFFDYRNIRGRAGRMTKHFVGRVFSFYTPPEDIDVDVDFPWFTQDNASDEILIQVEEKDLKDDSIEKLKPYKEQNVLDIEIIKKNNNIPVRGQVELAQLLHENVDYYHKFLGWTSYPTYDQLRVTCELLYKYLRFANTRDEVYSGKQLALYVNKYVRFKSNMARFIDFFVTSDKDNVDKAVQKATKISRNWFEFRFPKLLLGLQEIQESVFKQHGKTCGDYRFYASTIEAAFCTPALSALQEFGLPISLLRKLEPYLNLKEIEKEEDLDKVIAQIRSLHINEIELDAFELKLLKDFLRN</sequence>
<accession>W4QX74</accession>
<dbReference type="EMBL" id="BAUV01000040">
    <property type="protein sequence ID" value="GAE36701.1"/>
    <property type="molecule type" value="Genomic_DNA"/>
</dbReference>
<evidence type="ECO:0000313" key="8">
    <source>
        <dbReference type="Proteomes" id="UP000018896"/>
    </source>
</evidence>
<evidence type="ECO:0000256" key="1">
    <source>
        <dbReference type="ARBA" id="ARBA00022741"/>
    </source>
</evidence>
<comment type="caution">
    <text evidence="7">The sequence shown here is derived from an EMBL/GenBank/DDBJ whole genome shotgun (WGS) entry which is preliminary data.</text>
</comment>
<dbReference type="PANTHER" id="PTHR47961">
    <property type="entry name" value="DNA POLYMERASE THETA, PUTATIVE (AFU_ORTHOLOGUE AFUA_1G05260)-RELATED"/>
    <property type="match status" value="1"/>
</dbReference>
<dbReference type="InterPro" id="IPR014001">
    <property type="entry name" value="Helicase_ATP-bd"/>
</dbReference>
<dbReference type="GO" id="GO:0003676">
    <property type="term" value="F:nucleic acid binding"/>
    <property type="evidence" value="ECO:0007669"/>
    <property type="project" value="InterPro"/>
</dbReference>
<evidence type="ECO:0000259" key="5">
    <source>
        <dbReference type="PROSITE" id="PS51192"/>
    </source>
</evidence>
<feature type="domain" description="Helicase ATP-binding" evidence="5">
    <location>
        <begin position="115"/>
        <end position="238"/>
    </location>
</feature>
<dbReference type="InterPro" id="IPR001650">
    <property type="entry name" value="Helicase_C-like"/>
</dbReference>
<reference evidence="7 8" key="1">
    <citation type="journal article" date="2014" name="Genome Announc.">
        <title>Draft Genome Sequences of Three Alkaliphilic Bacillus Strains, Bacillus wakoensis JCM 9140T, Bacillus akibai JCM 9157T, and Bacillus hemicellulosilyticus JCM 9152T.</title>
        <authorList>
            <person name="Yuki M."/>
            <person name="Oshima K."/>
            <person name="Suda W."/>
            <person name="Oshida Y."/>
            <person name="Kitamura K."/>
            <person name="Iida T."/>
            <person name="Hattori M."/>
            <person name="Ohkuma M."/>
        </authorList>
    </citation>
    <scope>NUCLEOTIDE SEQUENCE [LARGE SCALE GENOMIC DNA]</scope>
    <source>
        <strain evidence="7 8">JCM 9157</strain>
    </source>
</reference>
<dbReference type="AlphaFoldDB" id="W4QX74"/>
<dbReference type="Pfam" id="PF00271">
    <property type="entry name" value="Helicase_C"/>
    <property type="match status" value="1"/>
</dbReference>
<dbReference type="GO" id="GO:0005524">
    <property type="term" value="F:ATP binding"/>
    <property type="evidence" value="ECO:0007669"/>
    <property type="project" value="UniProtKB-KW"/>
</dbReference>
<keyword evidence="3" id="KW-0347">Helicase</keyword>
<keyword evidence="8" id="KW-1185">Reference proteome</keyword>
<evidence type="ECO:0000256" key="4">
    <source>
        <dbReference type="ARBA" id="ARBA00022840"/>
    </source>
</evidence>
<protein>
    <recommendedName>
        <fullName evidence="9">Helicase</fullName>
    </recommendedName>
</protein>
<dbReference type="STRING" id="1236973.JCM9157_3914"/>
<keyword evidence="1" id="KW-0547">Nucleotide-binding</keyword>
<dbReference type="PROSITE" id="PS51194">
    <property type="entry name" value="HELICASE_CTER"/>
    <property type="match status" value="1"/>
</dbReference>
<dbReference type="Proteomes" id="UP000018896">
    <property type="component" value="Unassembled WGS sequence"/>
</dbReference>
<dbReference type="InterPro" id="IPR050474">
    <property type="entry name" value="Hel308_SKI2-like"/>
</dbReference>
<feature type="domain" description="Helicase C-terminal" evidence="6">
    <location>
        <begin position="291"/>
        <end position="492"/>
    </location>
</feature>
<dbReference type="SMART" id="SM00490">
    <property type="entry name" value="HELICc"/>
    <property type="match status" value="1"/>
</dbReference>
<dbReference type="GO" id="GO:0004386">
    <property type="term" value="F:helicase activity"/>
    <property type="evidence" value="ECO:0007669"/>
    <property type="project" value="UniProtKB-KW"/>
</dbReference>
<keyword evidence="2" id="KW-0378">Hydrolase</keyword>
<dbReference type="SUPFAM" id="SSF52540">
    <property type="entry name" value="P-loop containing nucleoside triphosphate hydrolases"/>
    <property type="match status" value="2"/>
</dbReference>
<dbReference type="InterPro" id="IPR011545">
    <property type="entry name" value="DEAD/DEAH_box_helicase_dom"/>
</dbReference>
<name>W4QX74_HALA3</name>
<organism evidence="7 8">
    <name type="scientific">Halalkalibacter akibai (strain ATCC 43226 / DSM 21942 / CIP 109018 / JCM 9157 / 1139)</name>
    <name type="common">Bacillus akibai</name>
    <dbReference type="NCBI Taxonomy" id="1236973"/>
    <lineage>
        <taxon>Bacteria</taxon>
        <taxon>Bacillati</taxon>
        <taxon>Bacillota</taxon>
        <taxon>Bacilli</taxon>
        <taxon>Bacillales</taxon>
        <taxon>Bacillaceae</taxon>
        <taxon>Halalkalibacter</taxon>
    </lineage>
</organism>
<dbReference type="RefSeq" id="WP_035666836.1">
    <property type="nucleotide sequence ID" value="NZ_BAUV01000040.1"/>
</dbReference>
<dbReference type="eggNOG" id="COG1204">
    <property type="taxonomic scope" value="Bacteria"/>
</dbReference>
<proteinExistence type="predicted"/>
<dbReference type="PROSITE" id="PS51192">
    <property type="entry name" value="HELICASE_ATP_BIND_1"/>
    <property type="match status" value="1"/>
</dbReference>